<dbReference type="PANTHER" id="PTHR48207">
    <property type="entry name" value="SUCCINATE--HYDROXYMETHYLGLUTARATE COA-TRANSFERASE"/>
    <property type="match status" value="1"/>
</dbReference>
<gene>
    <name evidence="2" type="ORF">ACFPN2_24500</name>
</gene>
<dbReference type="InterPro" id="IPR044855">
    <property type="entry name" value="CoA-Trfase_III_dom3_sf"/>
</dbReference>
<protein>
    <submittedName>
        <fullName evidence="2">CaiB/BaiF CoA transferase family protein</fullName>
    </submittedName>
</protein>
<keyword evidence="1 2" id="KW-0808">Transferase</keyword>
<accession>A0ABV8SYT4</accession>
<dbReference type="Gene3D" id="3.30.1540.10">
    <property type="entry name" value="formyl-coa transferase, domain 3"/>
    <property type="match status" value="1"/>
</dbReference>
<dbReference type="InterPro" id="IPR003673">
    <property type="entry name" value="CoA-Trfase_fam_III"/>
</dbReference>
<name>A0ABV8SYT4_9GAMM</name>
<dbReference type="Gene3D" id="3.40.50.10540">
    <property type="entry name" value="Crotonobetainyl-coa:carnitine coa-transferase, domain 1"/>
    <property type="match status" value="1"/>
</dbReference>
<proteinExistence type="predicted"/>
<dbReference type="InterPro" id="IPR023606">
    <property type="entry name" value="CoA-Trfase_III_dom_1_sf"/>
</dbReference>
<evidence type="ECO:0000313" key="2">
    <source>
        <dbReference type="EMBL" id="MFC4312265.1"/>
    </source>
</evidence>
<evidence type="ECO:0000313" key="3">
    <source>
        <dbReference type="Proteomes" id="UP001595904"/>
    </source>
</evidence>
<organism evidence="2 3">
    <name type="scientific">Steroidobacter flavus</name>
    <dbReference type="NCBI Taxonomy" id="1842136"/>
    <lineage>
        <taxon>Bacteria</taxon>
        <taxon>Pseudomonadati</taxon>
        <taxon>Pseudomonadota</taxon>
        <taxon>Gammaproteobacteria</taxon>
        <taxon>Steroidobacterales</taxon>
        <taxon>Steroidobacteraceae</taxon>
        <taxon>Steroidobacter</taxon>
    </lineage>
</organism>
<sequence>MVESSQRRGGPLAGVRVLELGTMIAGPVAATLLGDFGAEVIKIEPPKGGDPIRQSGPFVGEESLYWNVEGRSKRSVTLDLRLPEGQRVLRELVRHVDVLVENFRPGTLAKWGLGYAQLRAINPSLVMLSISGFGQTGPYAGRPSYDRIALAFAGFLNMTGFPDRPPVRPGNATADYQSAILGAFAAMVALYYRDARGGVGQHIDLSLYESVFRFTDVMITAYDKLGTPRERQGNVHFAASPGDHYETRDGRYIALTVAANTVFQRLCESMGRPELADDPRYDAHIKRVANYAQINGIVADWIKSMPVEEVLARLEANSVPHSLIYKPSDILADPHYQARGSIASLEHPKIGSLKLPSIHPRFSASPAPEMQPAPALGEHTQRVLSEMLSMSPGEIDKLREAGVI</sequence>
<comment type="caution">
    <text evidence="2">The sequence shown here is derived from an EMBL/GenBank/DDBJ whole genome shotgun (WGS) entry which is preliminary data.</text>
</comment>
<keyword evidence="3" id="KW-1185">Reference proteome</keyword>
<dbReference type="GO" id="GO:0016740">
    <property type="term" value="F:transferase activity"/>
    <property type="evidence" value="ECO:0007669"/>
    <property type="project" value="UniProtKB-KW"/>
</dbReference>
<dbReference type="RefSeq" id="WP_380601496.1">
    <property type="nucleotide sequence ID" value="NZ_JBHSDU010000014.1"/>
</dbReference>
<evidence type="ECO:0000256" key="1">
    <source>
        <dbReference type="ARBA" id="ARBA00022679"/>
    </source>
</evidence>
<reference evidence="3" key="1">
    <citation type="journal article" date="2019" name="Int. J. Syst. Evol. Microbiol.">
        <title>The Global Catalogue of Microorganisms (GCM) 10K type strain sequencing project: providing services to taxonomists for standard genome sequencing and annotation.</title>
        <authorList>
            <consortium name="The Broad Institute Genomics Platform"/>
            <consortium name="The Broad Institute Genome Sequencing Center for Infectious Disease"/>
            <person name="Wu L."/>
            <person name="Ma J."/>
        </authorList>
    </citation>
    <scope>NUCLEOTIDE SEQUENCE [LARGE SCALE GENOMIC DNA]</scope>
    <source>
        <strain evidence="3">CGMCC 1.10759</strain>
    </source>
</reference>
<dbReference type="SUPFAM" id="SSF89796">
    <property type="entry name" value="CoA-transferase family III (CaiB/BaiF)"/>
    <property type="match status" value="1"/>
</dbReference>
<dbReference type="EMBL" id="JBHSDU010000014">
    <property type="protein sequence ID" value="MFC4312265.1"/>
    <property type="molecule type" value="Genomic_DNA"/>
</dbReference>
<dbReference type="PANTHER" id="PTHR48207:SF3">
    <property type="entry name" value="SUCCINATE--HYDROXYMETHYLGLUTARATE COA-TRANSFERASE"/>
    <property type="match status" value="1"/>
</dbReference>
<dbReference type="Pfam" id="PF02515">
    <property type="entry name" value="CoA_transf_3"/>
    <property type="match status" value="1"/>
</dbReference>
<dbReference type="InterPro" id="IPR050483">
    <property type="entry name" value="CoA-transferase_III_domain"/>
</dbReference>
<dbReference type="Proteomes" id="UP001595904">
    <property type="component" value="Unassembled WGS sequence"/>
</dbReference>